<protein>
    <submittedName>
        <fullName evidence="7">Inner-membrane translocator</fullName>
    </submittedName>
</protein>
<feature type="transmembrane region" description="Helical" evidence="6">
    <location>
        <begin position="152"/>
        <end position="170"/>
    </location>
</feature>
<keyword evidence="4 6" id="KW-1133">Transmembrane helix</keyword>
<dbReference type="PANTHER" id="PTHR47089">
    <property type="entry name" value="ABC TRANSPORTER, PERMEASE PROTEIN"/>
    <property type="match status" value="1"/>
</dbReference>
<reference evidence="7 8" key="1">
    <citation type="journal article" date="2010" name="Stand. Genomic Sci.">
        <title>Complete genome sequence of Spirochaeta smaragdinae type strain (SEBR 4228).</title>
        <authorList>
            <person name="Mavromatis K."/>
            <person name="Yasawong M."/>
            <person name="Chertkov O."/>
            <person name="Lapidus A."/>
            <person name="Lucas S."/>
            <person name="Nolan M."/>
            <person name="Del Rio T.G."/>
            <person name="Tice H."/>
            <person name="Cheng J.F."/>
            <person name="Pitluck S."/>
            <person name="Liolios K."/>
            <person name="Ivanova N."/>
            <person name="Tapia R."/>
            <person name="Han C."/>
            <person name="Bruce D."/>
            <person name="Goodwin L."/>
            <person name="Pati A."/>
            <person name="Chen A."/>
            <person name="Palaniappan K."/>
            <person name="Land M."/>
            <person name="Hauser L."/>
            <person name="Chang Y.J."/>
            <person name="Jeffries C.D."/>
            <person name="Detter J.C."/>
            <person name="Rohde M."/>
            <person name="Brambilla E."/>
            <person name="Spring S."/>
            <person name="Goker M."/>
            <person name="Sikorski J."/>
            <person name="Woyke T."/>
            <person name="Bristow J."/>
            <person name="Eisen J.A."/>
            <person name="Markowitz V."/>
            <person name="Hugenholtz P."/>
            <person name="Klenk H.P."/>
            <person name="Kyrpides N.C."/>
        </authorList>
    </citation>
    <scope>NUCLEOTIDE SEQUENCE [LARGE SCALE GENOMIC DNA]</scope>
    <source>
        <strain evidence="8">DSM 11293 / JCM 15392 / SEBR 4228</strain>
    </source>
</reference>
<dbReference type="Pfam" id="PF02653">
    <property type="entry name" value="BPD_transp_2"/>
    <property type="match status" value="1"/>
</dbReference>
<evidence type="ECO:0000256" key="1">
    <source>
        <dbReference type="ARBA" id="ARBA00004651"/>
    </source>
</evidence>
<dbReference type="STRING" id="573413.Spirs_0120"/>
<evidence type="ECO:0000313" key="8">
    <source>
        <dbReference type="Proteomes" id="UP000002318"/>
    </source>
</evidence>
<dbReference type="KEGG" id="ssm:Spirs_0120"/>
<accession>E1R8D4</accession>
<feature type="transmembrane region" description="Helical" evidence="6">
    <location>
        <begin position="98"/>
        <end position="116"/>
    </location>
</feature>
<dbReference type="PANTHER" id="PTHR47089:SF1">
    <property type="entry name" value="GUANOSINE ABC TRANSPORTER PERMEASE PROTEIN NUPP"/>
    <property type="match status" value="1"/>
</dbReference>
<name>E1R8D4_SEDSS</name>
<feature type="transmembrane region" description="Helical" evidence="6">
    <location>
        <begin position="26"/>
        <end position="52"/>
    </location>
</feature>
<dbReference type="GO" id="GO:0022857">
    <property type="term" value="F:transmembrane transporter activity"/>
    <property type="evidence" value="ECO:0007669"/>
    <property type="project" value="InterPro"/>
</dbReference>
<evidence type="ECO:0000256" key="4">
    <source>
        <dbReference type="ARBA" id="ARBA00022989"/>
    </source>
</evidence>
<feature type="transmembrane region" description="Helical" evidence="6">
    <location>
        <begin position="330"/>
        <end position="349"/>
    </location>
</feature>
<feature type="transmembrane region" description="Helical" evidence="6">
    <location>
        <begin position="122"/>
        <end position="143"/>
    </location>
</feature>
<dbReference type="CDD" id="cd06580">
    <property type="entry name" value="TM_PBP1_transp_TpRbsC_like"/>
    <property type="match status" value="1"/>
</dbReference>
<feature type="transmembrane region" description="Helical" evidence="6">
    <location>
        <begin position="64"/>
        <end position="86"/>
    </location>
</feature>
<sequence>MTKIKRPGILNLPGIGEVVLSSARPLLGIFLGLLAGALLIAISGVNPFVAYWAMVQGAFGSPQAFANVLVRASPLLLAGVGVAIGIKAGIWNIGAEGYMYAGAIGAAVVGIAPLSVHPFIHILLSVIAAMVFAAVWGLLPAFLRAYKGLNEVVTTIMMNYVAIAFTSWLVHPPVFMAEPDSFFPMSLMIKPSAKIPFLMKGTSLHPGFIFGIIACIICFLVIRYTPFGFRTRMLGVNPEASRYAGLNEKRQIMLVMLIGAVMGGVAGAFEVLGLKTRLYMDFVSGVGYEAVAVALLSAGNPLGVIGSAFFFSALKAGGATMSIVTGVGKPMTIVIEALCVLFVIALGYHKRKRLKREDKEIEDEEVQKGEQ</sequence>
<keyword evidence="5 6" id="KW-0472">Membrane</keyword>
<dbReference type="InterPro" id="IPR001851">
    <property type="entry name" value="ABC_transp_permease"/>
</dbReference>
<dbReference type="GO" id="GO:0005886">
    <property type="term" value="C:plasma membrane"/>
    <property type="evidence" value="ECO:0007669"/>
    <property type="project" value="UniProtKB-SubCell"/>
</dbReference>
<keyword evidence="3 6" id="KW-0812">Transmembrane</keyword>
<evidence type="ECO:0000256" key="3">
    <source>
        <dbReference type="ARBA" id="ARBA00022692"/>
    </source>
</evidence>
<proteinExistence type="predicted"/>
<dbReference type="Proteomes" id="UP000002318">
    <property type="component" value="Chromosome"/>
</dbReference>
<dbReference type="HOGENOM" id="CLU_040769_0_2_12"/>
<dbReference type="OrthoDB" id="45037at2"/>
<evidence type="ECO:0000256" key="5">
    <source>
        <dbReference type="ARBA" id="ARBA00023136"/>
    </source>
</evidence>
<organism evidence="7 8">
    <name type="scientific">Sediminispirochaeta smaragdinae (strain DSM 11293 / JCM 15392 / SEBR 4228)</name>
    <name type="common">Spirochaeta smaragdinae</name>
    <dbReference type="NCBI Taxonomy" id="573413"/>
    <lineage>
        <taxon>Bacteria</taxon>
        <taxon>Pseudomonadati</taxon>
        <taxon>Spirochaetota</taxon>
        <taxon>Spirochaetia</taxon>
        <taxon>Spirochaetales</taxon>
        <taxon>Spirochaetaceae</taxon>
        <taxon>Sediminispirochaeta</taxon>
    </lineage>
</organism>
<evidence type="ECO:0000313" key="7">
    <source>
        <dbReference type="EMBL" id="ADK79278.1"/>
    </source>
</evidence>
<dbReference type="AlphaFoldDB" id="E1R8D4"/>
<feature type="transmembrane region" description="Helical" evidence="6">
    <location>
        <begin position="204"/>
        <end position="224"/>
    </location>
</feature>
<evidence type="ECO:0000256" key="2">
    <source>
        <dbReference type="ARBA" id="ARBA00022475"/>
    </source>
</evidence>
<feature type="transmembrane region" description="Helical" evidence="6">
    <location>
        <begin position="252"/>
        <end position="272"/>
    </location>
</feature>
<gene>
    <name evidence="7" type="ordered locus">Spirs_0120</name>
</gene>
<keyword evidence="8" id="KW-1185">Reference proteome</keyword>
<dbReference type="RefSeq" id="WP_013252742.1">
    <property type="nucleotide sequence ID" value="NC_014364.1"/>
</dbReference>
<evidence type="ECO:0000256" key="6">
    <source>
        <dbReference type="SAM" id="Phobius"/>
    </source>
</evidence>
<dbReference type="EMBL" id="CP002116">
    <property type="protein sequence ID" value="ADK79278.1"/>
    <property type="molecule type" value="Genomic_DNA"/>
</dbReference>
<comment type="subcellular location">
    <subcellularLocation>
        <location evidence="1">Cell membrane</location>
        <topology evidence="1">Multi-pass membrane protein</topology>
    </subcellularLocation>
</comment>
<dbReference type="eggNOG" id="COG4603">
    <property type="taxonomic scope" value="Bacteria"/>
</dbReference>
<keyword evidence="2" id="KW-1003">Cell membrane</keyword>